<dbReference type="Proteomes" id="UP000292580">
    <property type="component" value="Unassembled WGS sequence"/>
</dbReference>
<dbReference type="InterPro" id="IPR036465">
    <property type="entry name" value="vWFA_dom_sf"/>
</dbReference>
<feature type="transmembrane region" description="Helical" evidence="1">
    <location>
        <begin position="6"/>
        <end position="22"/>
    </location>
</feature>
<dbReference type="PROSITE" id="PS50234">
    <property type="entry name" value="VWFA"/>
    <property type="match status" value="1"/>
</dbReference>
<feature type="domain" description="VWFA" evidence="2">
    <location>
        <begin position="89"/>
        <end position="276"/>
    </location>
</feature>
<keyword evidence="1" id="KW-0812">Transmembrane</keyword>
<dbReference type="Pfam" id="PF07584">
    <property type="entry name" value="BatA"/>
    <property type="match status" value="1"/>
</dbReference>
<comment type="caution">
    <text evidence="3">The sequence shown here is derived from an EMBL/GenBank/DDBJ whole genome shotgun (WGS) entry which is preliminary data.</text>
</comment>
<dbReference type="SMART" id="SM00327">
    <property type="entry name" value="VWA"/>
    <property type="match status" value="1"/>
</dbReference>
<gene>
    <name evidence="3" type="ORF">CUJ86_03350</name>
</gene>
<keyword evidence="4" id="KW-1185">Reference proteome</keyword>
<dbReference type="PANTHER" id="PTHR37464:SF1">
    <property type="entry name" value="BLL2463 PROTEIN"/>
    <property type="match status" value="1"/>
</dbReference>
<dbReference type="Gene3D" id="3.40.50.410">
    <property type="entry name" value="von Willebrand factor, type A domain"/>
    <property type="match status" value="1"/>
</dbReference>
<dbReference type="SUPFAM" id="SSF53300">
    <property type="entry name" value="vWA-like"/>
    <property type="match status" value="1"/>
</dbReference>
<feature type="transmembrane region" description="Helical" evidence="1">
    <location>
        <begin position="59"/>
        <end position="75"/>
    </location>
</feature>
<dbReference type="InterPro" id="IPR011933">
    <property type="entry name" value="Double_TM_dom"/>
</dbReference>
<dbReference type="InterPro" id="IPR024163">
    <property type="entry name" value="Aerotolerance_reg_N"/>
</dbReference>
<organism evidence="3 4">
    <name type="scientific">Methanofollis fontis</name>
    <dbReference type="NCBI Taxonomy" id="2052832"/>
    <lineage>
        <taxon>Archaea</taxon>
        <taxon>Methanobacteriati</taxon>
        <taxon>Methanobacteriota</taxon>
        <taxon>Stenosarchaea group</taxon>
        <taxon>Methanomicrobia</taxon>
        <taxon>Methanomicrobiales</taxon>
        <taxon>Methanomicrobiaceae</taxon>
        <taxon>Methanofollis</taxon>
    </lineage>
</organism>
<evidence type="ECO:0000313" key="3">
    <source>
        <dbReference type="EMBL" id="TAJ45758.1"/>
    </source>
</evidence>
<protein>
    <submittedName>
        <fullName evidence="3">Aerotolerance regulator BatA</fullName>
    </submittedName>
</protein>
<dbReference type="Pfam" id="PF13519">
    <property type="entry name" value="VWA_2"/>
    <property type="match status" value="1"/>
</dbReference>
<dbReference type="AlphaFoldDB" id="A0A483CSB1"/>
<proteinExistence type="predicted"/>
<name>A0A483CSB1_9EURY</name>
<reference evidence="3 4" key="1">
    <citation type="submission" date="2017-11" db="EMBL/GenBank/DDBJ databases">
        <title>Isolation and Characterization of Methanofollis Species from Methane Seep Offshore SW Taiwan.</title>
        <authorList>
            <person name="Teng N.-H."/>
            <person name="Lai M.-C."/>
            <person name="Chen S.-C."/>
        </authorList>
    </citation>
    <scope>NUCLEOTIDE SEQUENCE [LARGE SCALE GENOMIC DNA]</scope>
    <source>
        <strain evidence="3 4">FWC-SCC2</strain>
    </source>
</reference>
<dbReference type="PANTHER" id="PTHR37464">
    <property type="entry name" value="BLL2463 PROTEIN"/>
    <property type="match status" value="1"/>
</dbReference>
<evidence type="ECO:0000256" key="1">
    <source>
        <dbReference type="SAM" id="Phobius"/>
    </source>
</evidence>
<evidence type="ECO:0000313" key="4">
    <source>
        <dbReference type="Proteomes" id="UP000292580"/>
    </source>
</evidence>
<accession>A0A483CSB1</accession>
<dbReference type="RefSeq" id="WP_130646123.1">
    <property type="nucleotide sequence ID" value="NZ_PGCL01000001.1"/>
</dbReference>
<evidence type="ECO:0000259" key="2">
    <source>
        <dbReference type="PROSITE" id="PS50234"/>
    </source>
</evidence>
<dbReference type="InterPro" id="IPR002035">
    <property type="entry name" value="VWF_A"/>
</dbReference>
<dbReference type="OrthoDB" id="3296at2157"/>
<keyword evidence="1" id="KW-1133">Transmembrane helix</keyword>
<dbReference type="NCBIfam" id="TIGR02226">
    <property type="entry name" value="two_anch"/>
    <property type="match status" value="1"/>
</dbReference>
<keyword evidence="1" id="KW-0472">Membrane</keyword>
<dbReference type="EMBL" id="PGCL01000001">
    <property type="protein sequence ID" value="TAJ45758.1"/>
    <property type="molecule type" value="Genomic_DNA"/>
</dbReference>
<sequence length="316" mass="34074">MPGFYHPAWLLGLLILPILWYLRHVVTARKKAAAMEFSGVSFLKSVLADRQGSRRVRNLFLLSLLAIGLILVGLADPHIPLEGTEEGVNVVLVMDVSGSMQATDYSPTRLEAAKSAASILLDHLGANDYAGVVLFESGATTAAYLSPDHGRVKEKLAAVRPREGQTALGDGLALGIDMADSIPNRKKVVILLSDGVSNAGVISPSEAGAFAQERNVQVFTVGLGSDTPTVMGYDWFGNPQYAEVDEATLQGIAQATQGAYYRSVDEQTLSAIYADLNGEIRREPEERSIRDLFFAAAVVVLLVELYLRYGPGRIIQ</sequence>